<dbReference type="EMBL" id="SYVV01000038">
    <property type="protein sequence ID" value="TKG28878.1"/>
    <property type="molecule type" value="Genomic_DNA"/>
</dbReference>
<reference evidence="2 4" key="4">
    <citation type="submission" date="2019-04" db="EMBL/GenBank/DDBJ databases">
        <title>A reverse ecology approach based on a biological definition of microbial populations.</title>
        <authorList>
            <person name="Arevalo P."/>
            <person name="Vaninsberghe D."/>
            <person name="Elsherbini J."/>
            <person name="Gore J."/>
            <person name="Polz M."/>
        </authorList>
    </citation>
    <scope>NUCLEOTIDE SEQUENCE [LARGE SCALE GENOMIC DNA]</scope>
    <source>
        <strain evidence="2 4">10N.222.45.A8</strain>
    </source>
</reference>
<dbReference type="RefSeq" id="WP_102258122.1">
    <property type="nucleotide sequence ID" value="NZ_MDBP01000057.1"/>
</dbReference>
<gene>
    <name evidence="1" type="ORF">BCS92_19345</name>
    <name evidence="2" type="ORF">FC057_20460</name>
</gene>
<dbReference type="AlphaFoldDB" id="A0A2N7NFE3"/>
<reference evidence="1" key="2">
    <citation type="submission" date="2016-07" db="EMBL/GenBank/DDBJ databases">
        <authorList>
            <person name="Wan K."/>
            <person name="Booth B."/>
            <person name="Spirohn K."/>
            <person name="Hao T."/>
            <person name="Hu Y."/>
            <person name="Calderwood M."/>
            <person name="Hill D."/>
            <person name="Mohr S."/>
            <person name="Vidal M."/>
            <person name="Celniker S."/>
            <person name="Perrimon N."/>
        </authorList>
    </citation>
    <scope>NUCLEOTIDE SEQUENCE</scope>
    <source>
        <strain evidence="1">10N.222.48.A2</strain>
    </source>
</reference>
<organism evidence="1 3">
    <name type="scientific">Vibrio tasmaniensis</name>
    <dbReference type="NCBI Taxonomy" id="212663"/>
    <lineage>
        <taxon>Bacteria</taxon>
        <taxon>Pseudomonadati</taxon>
        <taxon>Pseudomonadota</taxon>
        <taxon>Gammaproteobacteria</taxon>
        <taxon>Vibrionales</taxon>
        <taxon>Vibrionaceae</taxon>
        <taxon>Vibrio</taxon>
    </lineage>
</organism>
<name>A0A2N7NFE3_9VIBR</name>
<reference evidence="1" key="3">
    <citation type="journal article" date="2018" name="Nature">
        <title>A major lineage of non-tailed dsDNA viruses as unrecognized killers of marine bacteria.</title>
        <authorList>
            <person name="Kauffman K.M."/>
            <person name="Hussain F.A."/>
            <person name="Yang J."/>
            <person name="Arevalo P."/>
            <person name="Brown J.M."/>
            <person name="Chang W.K."/>
            <person name="VanInsberghe D."/>
            <person name="Elsherbini J."/>
            <person name="Sharma R.S."/>
            <person name="Cutler M.B."/>
            <person name="Kelly L."/>
            <person name="Polz M.F."/>
        </authorList>
    </citation>
    <scope>NUCLEOTIDE SEQUENCE</scope>
    <source>
        <strain evidence="1">10N.222.48.A2</strain>
    </source>
</reference>
<comment type="caution">
    <text evidence="1">The sequence shown here is derived from an EMBL/GenBank/DDBJ whole genome shotgun (WGS) entry which is preliminary data.</text>
</comment>
<evidence type="ECO:0000313" key="2">
    <source>
        <dbReference type="EMBL" id="TKG28878.1"/>
    </source>
</evidence>
<reference evidence="3" key="1">
    <citation type="submission" date="2016-07" db="EMBL/GenBank/DDBJ databases">
        <title>Nontailed viruses are major unrecognized killers of bacteria in the ocean.</title>
        <authorList>
            <person name="Kauffman K."/>
            <person name="Hussain F."/>
            <person name="Yang J."/>
            <person name="Arevalo P."/>
            <person name="Brown J."/>
            <person name="Cutler M."/>
            <person name="Kelly L."/>
            <person name="Polz M.F."/>
        </authorList>
    </citation>
    <scope>NUCLEOTIDE SEQUENCE [LARGE SCALE GENOMIC DNA]</scope>
    <source>
        <strain evidence="3">10N.222.48.A2</strain>
    </source>
</reference>
<evidence type="ECO:0000313" key="4">
    <source>
        <dbReference type="Proteomes" id="UP000308018"/>
    </source>
</evidence>
<dbReference type="EMBL" id="MDBP01000057">
    <property type="protein sequence ID" value="PMP11901.1"/>
    <property type="molecule type" value="Genomic_DNA"/>
</dbReference>
<accession>A0A2N7NFE3</accession>
<evidence type="ECO:0000313" key="3">
    <source>
        <dbReference type="Proteomes" id="UP000235579"/>
    </source>
</evidence>
<evidence type="ECO:0000313" key="1">
    <source>
        <dbReference type="EMBL" id="PMP11901.1"/>
    </source>
</evidence>
<dbReference type="Proteomes" id="UP000235579">
    <property type="component" value="Unassembled WGS sequence"/>
</dbReference>
<protein>
    <submittedName>
        <fullName evidence="1">Uncharacterized protein</fullName>
    </submittedName>
</protein>
<sequence length="71" mass="8116">MKKPFIAIQINSLEEALNIENVAALTITKYQENEVESQEQLQNNLIAMWRGIHKQAGDALDQFKVCQKESI</sequence>
<dbReference type="Proteomes" id="UP000308018">
    <property type="component" value="Unassembled WGS sequence"/>
</dbReference>
<proteinExistence type="predicted"/>